<feature type="region of interest" description="Disordered" evidence="1">
    <location>
        <begin position="57"/>
        <end position="94"/>
    </location>
</feature>
<name>A0AAV7WM36_PLEWA</name>
<dbReference type="EMBL" id="JANPWB010000001">
    <property type="protein sequence ID" value="KAJ1215045.1"/>
    <property type="molecule type" value="Genomic_DNA"/>
</dbReference>
<protein>
    <submittedName>
        <fullName evidence="2">Uncharacterized protein</fullName>
    </submittedName>
</protein>
<dbReference type="AlphaFoldDB" id="A0AAV7WM36"/>
<dbReference type="Proteomes" id="UP001066276">
    <property type="component" value="Chromosome 1_1"/>
</dbReference>
<sequence>MAPPSPLQREGAGRDSLSVGRSGREAPPASKRCVLPCRTGAGGLTAALLVAGRTLAAPGRSQHLRRDKMAGAPRLGTQSGRRARIGGSPPSTLSTVGIKNNLTLYLGTKGKEKEQQ</sequence>
<evidence type="ECO:0000256" key="1">
    <source>
        <dbReference type="SAM" id="MobiDB-lite"/>
    </source>
</evidence>
<proteinExistence type="predicted"/>
<keyword evidence="3" id="KW-1185">Reference proteome</keyword>
<evidence type="ECO:0000313" key="3">
    <source>
        <dbReference type="Proteomes" id="UP001066276"/>
    </source>
</evidence>
<reference evidence="2" key="1">
    <citation type="journal article" date="2022" name="bioRxiv">
        <title>Sequencing and chromosome-scale assembly of the giantPleurodeles waltlgenome.</title>
        <authorList>
            <person name="Brown T."/>
            <person name="Elewa A."/>
            <person name="Iarovenko S."/>
            <person name="Subramanian E."/>
            <person name="Araus A.J."/>
            <person name="Petzold A."/>
            <person name="Susuki M."/>
            <person name="Suzuki K.-i.T."/>
            <person name="Hayashi T."/>
            <person name="Toyoda A."/>
            <person name="Oliveira C."/>
            <person name="Osipova E."/>
            <person name="Leigh N.D."/>
            <person name="Simon A."/>
            <person name="Yun M.H."/>
        </authorList>
    </citation>
    <scope>NUCLEOTIDE SEQUENCE</scope>
    <source>
        <strain evidence="2">20211129_DDA</strain>
        <tissue evidence="2">Liver</tissue>
    </source>
</reference>
<accession>A0AAV7WM36</accession>
<gene>
    <name evidence="2" type="ORF">NDU88_002655</name>
</gene>
<feature type="region of interest" description="Disordered" evidence="1">
    <location>
        <begin position="1"/>
        <end position="34"/>
    </location>
</feature>
<comment type="caution">
    <text evidence="2">The sequence shown here is derived from an EMBL/GenBank/DDBJ whole genome shotgun (WGS) entry which is preliminary data.</text>
</comment>
<organism evidence="2 3">
    <name type="scientific">Pleurodeles waltl</name>
    <name type="common">Iberian ribbed newt</name>
    <dbReference type="NCBI Taxonomy" id="8319"/>
    <lineage>
        <taxon>Eukaryota</taxon>
        <taxon>Metazoa</taxon>
        <taxon>Chordata</taxon>
        <taxon>Craniata</taxon>
        <taxon>Vertebrata</taxon>
        <taxon>Euteleostomi</taxon>
        <taxon>Amphibia</taxon>
        <taxon>Batrachia</taxon>
        <taxon>Caudata</taxon>
        <taxon>Salamandroidea</taxon>
        <taxon>Salamandridae</taxon>
        <taxon>Pleurodelinae</taxon>
        <taxon>Pleurodeles</taxon>
    </lineage>
</organism>
<evidence type="ECO:0000313" key="2">
    <source>
        <dbReference type="EMBL" id="KAJ1215045.1"/>
    </source>
</evidence>